<dbReference type="InterPro" id="IPR011603">
    <property type="entry name" value="2oxoglutarate_DH_E1"/>
</dbReference>
<dbReference type="GO" id="GO:0045252">
    <property type="term" value="C:oxoglutarate dehydrogenase complex"/>
    <property type="evidence" value="ECO:0007669"/>
    <property type="project" value="TreeGrafter"/>
</dbReference>
<evidence type="ECO:0000313" key="6">
    <source>
        <dbReference type="EMBL" id="CAF4606609.1"/>
    </source>
</evidence>
<dbReference type="Proteomes" id="UP000676336">
    <property type="component" value="Unassembled WGS sequence"/>
</dbReference>
<keyword evidence="3" id="KW-0560">Oxidoreductase</keyword>
<feature type="non-terminal residue" evidence="6">
    <location>
        <position position="80"/>
    </location>
</feature>
<dbReference type="EMBL" id="CAJOBI010148230">
    <property type="protein sequence ID" value="CAF4799201.1"/>
    <property type="molecule type" value="Genomic_DNA"/>
</dbReference>
<evidence type="ECO:0000313" key="7">
    <source>
        <dbReference type="EMBL" id="CAF4799201.1"/>
    </source>
</evidence>
<sequence length="80" mass="9093">GHHVRLSGQDVERGTFSHRHHVLHDQEKDLVFHVPMNYLSPTQGHYTICNSSLSEFAALGFELGYSTTNPNSLVIWEAQF</sequence>
<dbReference type="InterPro" id="IPR005475">
    <property type="entry name" value="Transketolase-like_Pyr-bd"/>
</dbReference>
<evidence type="ECO:0000256" key="3">
    <source>
        <dbReference type="ARBA" id="ARBA00023002"/>
    </source>
</evidence>
<evidence type="ECO:0000313" key="8">
    <source>
        <dbReference type="Proteomes" id="UP000676336"/>
    </source>
</evidence>
<name>A0A8S2Z2M0_9BILA</name>
<evidence type="ECO:0000256" key="2">
    <source>
        <dbReference type="ARBA" id="ARBA00006936"/>
    </source>
</evidence>
<gene>
    <name evidence="6" type="ORF">SMN809_LOCUS39296</name>
    <name evidence="7" type="ORF">SMN809_LOCUS47102</name>
</gene>
<dbReference type="EMBL" id="CAJOBI010105112">
    <property type="protein sequence ID" value="CAF4606609.1"/>
    <property type="molecule type" value="Genomic_DNA"/>
</dbReference>
<comment type="caution">
    <text evidence="6">The sequence shown here is derived from an EMBL/GenBank/DDBJ whole genome shotgun (WGS) entry which is preliminary data.</text>
</comment>
<evidence type="ECO:0000259" key="5">
    <source>
        <dbReference type="Pfam" id="PF02779"/>
    </source>
</evidence>
<comment type="similarity">
    <text evidence="2">Belongs to the alpha-ketoglutarate dehydrogenase family.</text>
</comment>
<comment type="cofactor">
    <cofactor evidence="1">
        <name>thiamine diphosphate</name>
        <dbReference type="ChEBI" id="CHEBI:58937"/>
    </cofactor>
</comment>
<accession>A0A8S2Z2M0</accession>
<reference evidence="6" key="1">
    <citation type="submission" date="2021-02" db="EMBL/GenBank/DDBJ databases">
        <authorList>
            <person name="Nowell W R."/>
        </authorList>
    </citation>
    <scope>NUCLEOTIDE SEQUENCE</scope>
</reference>
<keyword evidence="4" id="KW-0786">Thiamine pyrophosphate</keyword>
<dbReference type="GO" id="GO:0006099">
    <property type="term" value="P:tricarboxylic acid cycle"/>
    <property type="evidence" value="ECO:0007669"/>
    <property type="project" value="TreeGrafter"/>
</dbReference>
<dbReference type="AlphaFoldDB" id="A0A8S2Z2M0"/>
<dbReference type="Gene3D" id="3.40.50.12470">
    <property type="match status" value="1"/>
</dbReference>
<dbReference type="PANTHER" id="PTHR23152:SF4">
    <property type="entry name" value="2-OXOADIPATE DEHYDROGENASE COMPLEX COMPONENT E1"/>
    <property type="match status" value="1"/>
</dbReference>
<organism evidence="6 8">
    <name type="scientific">Rotaria magnacalcarata</name>
    <dbReference type="NCBI Taxonomy" id="392030"/>
    <lineage>
        <taxon>Eukaryota</taxon>
        <taxon>Metazoa</taxon>
        <taxon>Spiralia</taxon>
        <taxon>Gnathifera</taxon>
        <taxon>Rotifera</taxon>
        <taxon>Eurotatoria</taxon>
        <taxon>Bdelloidea</taxon>
        <taxon>Philodinida</taxon>
        <taxon>Philodinidae</taxon>
        <taxon>Rotaria</taxon>
    </lineage>
</organism>
<dbReference type="SUPFAM" id="SSF52518">
    <property type="entry name" value="Thiamin diphosphate-binding fold (THDP-binding)"/>
    <property type="match status" value="1"/>
</dbReference>
<protein>
    <recommendedName>
        <fullName evidence="5">Transketolase-like pyrimidine-binding domain-containing protein</fullName>
    </recommendedName>
</protein>
<feature type="non-terminal residue" evidence="6">
    <location>
        <position position="1"/>
    </location>
</feature>
<dbReference type="GO" id="GO:0005739">
    <property type="term" value="C:mitochondrion"/>
    <property type="evidence" value="ECO:0007669"/>
    <property type="project" value="TreeGrafter"/>
</dbReference>
<evidence type="ECO:0000256" key="1">
    <source>
        <dbReference type="ARBA" id="ARBA00001964"/>
    </source>
</evidence>
<dbReference type="GO" id="GO:0030976">
    <property type="term" value="F:thiamine pyrophosphate binding"/>
    <property type="evidence" value="ECO:0007669"/>
    <property type="project" value="InterPro"/>
</dbReference>
<dbReference type="Pfam" id="PF02779">
    <property type="entry name" value="Transket_pyr"/>
    <property type="match status" value="1"/>
</dbReference>
<feature type="domain" description="Transketolase-like pyrimidine-binding" evidence="5">
    <location>
        <begin position="2"/>
        <end position="80"/>
    </location>
</feature>
<proteinExistence type="inferred from homology"/>
<dbReference type="PANTHER" id="PTHR23152">
    <property type="entry name" value="2-OXOGLUTARATE DEHYDROGENASE"/>
    <property type="match status" value="1"/>
</dbReference>
<evidence type="ECO:0000256" key="4">
    <source>
        <dbReference type="ARBA" id="ARBA00023052"/>
    </source>
</evidence>
<dbReference type="InterPro" id="IPR029061">
    <property type="entry name" value="THDP-binding"/>
</dbReference>
<dbReference type="GO" id="GO:0004591">
    <property type="term" value="F:oxoglutarate dehydrogenase (succinyl-transferring) activity"/>
    <property type="evidence" value="ECO:0007669"/>
    <property type="project" value="TreeGrafter"/>
</dbReference>